<dbReference type="RefSeq" id="WP_161724620.1">
    <property type="nucleotide sequence ID" value="NZ_JAAAXI010000013.1"/>
</dbReference>
<sequence length="147" mass="15849">MKALVKLVDGMMFVGESGSGHAVVMDGAPEYGGRNLGIRPMEMLLIGLGGCTAFDVVQILRKGREQVTDCEVEVSGERAETDPKVFTKIHMEYRVSGRNLAPSKVERAIQLSKEKYCSASIMLGAVAEITHSWTALDTAEASEPAAF</sequence>
<evidence type="ECO:0000313" key="1">
    <source>
        <dbReference type="EMBL" id="NBJ23379.1"/>
    </source>
</evidence>
<dbReference type="PANTHER" id="PTHR34352:SF1">
    <property type="entry name" value="PROTEIN YHFA"/>
    <property type="match status" value="1"/>
</dbReference>
<gene>
    <name evidence="1" type="ORF">GR303_03320</name>
</gene>
<dbReference type="NCBIfam" id="NF008009">
    <property type="entry name" value="PRK10738.1"/>
    <property type="match status" value="1"/>
</dbReference>
<evidence type="ECO:0000313" key="2">
    <source>
        <dbReference type="Proteomes" id="UP000818323"/>
    </source>
</evidence>
<dbReference type="InterPro" id="IPR036102">
    <property type="entry name" value="OsmC/Ohrsf"/>
</dbReference>
<protein>
    <submittedName>
        <fullName evidence="1">OsmC family protein</fullName>
    </submittedName>
</protein>
<dbReference type="InterPro" id="IPR015946">
    <property type="entry name" value="KH_dom-like_a/b"/>
</dbReference>
<dbReference type="InterPro" id="IPR003718">
    <property type="entry name" value="OsmC/Ohr_fam"/>
</dbReference>
<dbReference type="SUPFAM" id="SSF82784">
    <property type="entry name" value="OsmC-like"/>
    <property type="match status" value="1"/>
</dbReference>
<keyword evidence="2" id="KW-1185">Reference proteome</keyword>
<dbReference type="EMBL" id="JAAAXJ010000001">
    <property type="protein sequence ID" value="NBJ23379.1"/>
    <property type="molecule type" value="Genomic_DNA"/>
</dbReference>
<proteinExistence type="predicted"/>
<dbReference type="Gene3D" id="2.20.25.10">
    <property type="match status" value="1"/>
</dbReference>
<dbReference type="Pfam" id="PF02566">
    <property type="entry name" value="OsmC"/>
    <property type="match status" value="1"/>
</dbReference>
<name>A0ABW9YSR9_9HYPH</name>
<dbReference type="Proteomes" id="UP000818323">
    <property type="component" value="Unassembled WGS sequence"/>
</dbReference>
<organism evidence="1 2">
    <name type="scientific">Microvirga arsenatis</name>
    <dbReference type="NCBI Taxonomy" id="2692265"/>
    <lineage>
        <taxon>Bacteria</taxon>
        <taxon>Pseudomonadati</taxon>
        <taxon>Pseudomonadota</taxon>
        <taxon>Alphaproteobacteria</taxon>
        <taxon>Hyphomicrobiales</taxon>
        <taxon>Methylobacteriaceae</taxon>
        <taxon>Microvirga</taxon>
    </lineage>
</organism>
<accession>A0ABW9YSR9</accession>
<comment type="caution">
    <text evidence="1">The sequence shown here is derived from an EMBL/GenBank/DDBJ whole genome shotgun (WGS) entry which is preliminary data.</text>
</comment>
<dbReference type="PANTHER" id="PTHR34352">
    <property type="entry name" value="PROTEIN YHFA"/>
    <property type="match status" value="1"/>
</dbReference>
<reference evidence="1 2" key="1">
    <citation type="submission" date="2020-01" db="EMBL/GenBank/DDBJ databases">
        <title>Microvirga sp. nov., an arsenate reduction bacterium isolated from Tibet hotspring sediments.</title>
        <authorList>
            <person name="Yuan C.-G."/>
        </authorList>
    </citation>
    <scope>NUCLEOTIDE SEQUENCE [LARGE SCALE GENOMIC DNA]</scope>
    <source>
        <strain evidence="1 2">SYSU G3D203</strain>
    </source>
</reference>
<dbReference type="Gene3D" id="3.30.300.20">
    <property type="match status" value="1"/>
</dbReference>